<evidence type="ECO:0008006" key="4">
    <source>
        <dbReference type="Google" id="ProtNLM"/>
    </source>
</evidence>
<protein>
    <recommendedName>
        <fullName evidence="4">DUF5641 domain-containing protein</fullName>
    </recommendedName>
</protein>
<dbReference type="InterPro" id="IPR041588">
    <property type="entry name" value="Integrase_H2C2"/>
</dbReference>
<feature type="domain" description="DUF5641" evidence="2">
    <location>
        <begin position="201"/>
        <end position="271"/>
    </location>
</feature>
<dbReference type="VEuPathDB" id="VectorBase:AFUN2_011697"/>
<feature type="domain" description="Integrase zinc-binding" evidence="1">
    <location>
        <begin position="97"/>
        <end position="148"/>
    </location>
</feature>
<dbReference type="STRING" id="62324.A0A182R8W1"/>
<dbReference type="InterPro" id="IPR040676">
    <property type="entry name" value="DUF5641"/>
</dbReference>
<accession>A0A182R8W1</accession>
<dbReference type="Gene3D" id="1.10.340.70">
    <property type="match status" value="1"/>
</dbReference>
<dbReference type="PANTHER" id="PTHR47331">
    <property type="entry name" value="PHD-TYPE DOMAIN-CONTAINING PROTEIN"/>
    <property type="match status" value="1"/>
</dbReference>
<dbReference type="VEuPathDB" id="VectorBase:AFUN2_004055"/>
<dbReference type="Pfam" id="PF17921">
    <property type="entry name" value="Integrase_H2C2"/>
    <property type="match status" value="1"/>
</dbReference>
<dbReference type="EnsemblMetazoa" id="AFUN002621-RA">
    <property type="protein sequence ID" value="AFUN002621-PA"/>
    <property type="gene ID" value="AFUN002621"/>
</dbReference>
<name>A0A182R8W1_ANOFN</name>
<evidence type="ECO:0000259" key="1">
    <source>
        <dbReference type="Pfam" id="PF17921"/>
    </source>
</evidence>
<evidence type="ECO:0000259" key="2">
    <source>
        <dbReference type="Pfam" id="PF18701"/>
    </source>
</evidence>
<organism evidence="3">
    <name type="scientific">Anopheles funestus</name>
    <name type="common">African malaria mosquito</name>
    <dbReference type="NCBI Taxonomy" id="62324"/>
    <lineage>
        <taxon>Eukaryota</taxon>
        <taxon>Metazoa</taxon>
        <taxon>Ecdysozoa</taxon>
        <taxon>Arthropoda</taxon>
        <taxon>Hexapoda</taxon>
        <taxon>Insecta</taxon>
        <taxon>Pterygota</taxon>
        <taxon>Neoptera</taxon>
        <taxon>Endopterygota</taxon>
        <taxon>Diptera</taxon>
        <taxon>Nematocera</taxon>
        <taxon>Culicoidea</taxon>
        <taxon>Culicidae</taxon>
        <taxon>Anophelinae</taxon>
        <taxon>Anopheles</taxon>
    </lineage>
</organism>
<sequence>VCASVVPIESDEYKRAEMLLFQMVQEEWYQRELDALKKGDKSKEAAYPEVRRTSPLYNLDPFLDELGVIRMDDRTAKAANIPFDARFPIILPAQHHITTLMLKDYHDRYGHAKRKTVVNEVRQRFYIPILRSAVDKVTKACQRCKIRKLESLINSPPLTYMPHTSSEQEALTPNHFLLGSSAGRKEKLRATPKPVVALRSSYQQAVVLAEAMWERWLKEYVPTLNKRTKWVARCEQLKVGDLVFITEGPRKEWPRAIVEEIFPGSDATGKILKRPTEKLAMINAELDSEQQTHNTTAK</sequence>
<dbReference type="Pfam" id="PF18701">
    <property type="entry name" value="DUF5641"/>
    <property type="match status" value="1"/>
</dbReference>
<dbReference type="VEuPathDB" id="VectorBase:AFUN002621"/>
<reference evidence="3" key="1">
    <citation type="submission" date="2020-05" db="UniProtKB">
        <authorList>
            <consortium name="EnsemblMetazoa"/>
        </authorList>
    </citation>
    <scope>IDENTIFICATION</scope>
    <source>
        <strain evidence="3">FUMOZ</strain>
    </source>
</reference>
<dbReference type="AlphaFoldDB" id="A0A182R8W1"/>
<evidence type="ECO:0000313" key="3">
    <source>
        <dbReference type="EnsemblMetazoa" id="AFUN002621-PA"/>
    </source>
</evidence>
<proteinExistence type="predicted"/>